<sequence length="202" mass="23168">MAASGKRKSISTENMPTKMSVKSHKPMEENDLAENIIASIKLTINERADGLQASIDDLKESVDFIHAEMKEVQGKLAETITRVGKTEEKVLHMESKLIDLSRYKRRWDLRLSGLSEEEGEDVRNKVISICQKTAPGCKEKLPDVIDTVHRLGRVTGSARPREVIIQFSMRHYRDMIWKAAKQLSFLKTHILRFKEDFSTEDR</sequence>
<feature type="region of interest" description="Disordered" evidence="1">
    <location>
        <begin position="1"/>
        <end position="26"/>
    </location>
</feature>
<evidence type="ECO:0000256" key="1">
    <source>
        <dbReference type="SAM" id="MobiDB-lite"/>
    </source>
</evidence>
<dbReference type="Proteomes" id="UP001311232">
    <property type="component" value="Unassembled WGS sequence"/>
</dbReference>
<proteinExistence type="predicted"/>
<evidence type="ECO:0000313" key="3">
    <source>
        <dbReference type="Proteomes" id="UP001311232"/>
    </source>
</evidence>
<dbReference type="Gene3D" id="3.30.70.1820">
    <property type="entry name" value="L1 transposable element, RRM domain"/>
    <property type="match status" value="1"/>
</dbReference>
<dbReference type="AlphaFoldDB" id="A0AAV9SRT8"/>
<gene>
    <name evidence="2" type="ORF">CRENBAI_017727</name>
</gene>
<keyword evidence="3" id="KW-1185">Reference proteome</keyword>
<dbReference type="InterPro" id="IPR004244">
    <property type="entry name" value="Transposase_22"/>
</dbReference>
<protein>
    <submittedName>
        <fullName evidence="2">Uncharacterized protein</fullName>
    </submittedName>
</protein>
<organism evidence="2 3">
    <name type="scientific">Crenichthys baileyi</name>
    <name type="common">White River springfish</name>
    <dbReference type="NCBI Taxonomy" id="28760"/>
    <lineage>
        <taxon>Eukaryota</taxon>
        <taxon>Metazoa</taxon>
        <taxon>Chordata</taxon>
        <taxon>Craniata</taxon>
        <taxon>Vertebrata</taxon>
        <taxon>Euteleostomi</taxon>
        <taxon>Actinopterygii</taxon>
        <taxon>Neopterygii</taxon>
        <taxon>Teleostei</taxon>
        <taxon>Neoteleostei</taxon>
        <taxon>Acanthomorphata</taxon>
        <taxon>Ovalentaria</taxon>
        <taxon>Atherinomorphae</taxon>
        <taxon>Cyprinodontiformes</taxon>
        <taxon>Goodeidae</taxon>
        <taxon>Crenichthys</taxon>
    </lineage>
</organism>
<name>A0AAV9SRT8_9TELE</name>
<dbReference type="EMBL" id="JAHHUM010000005">
    <property type="protein sequence ID" value="KAK5624050.1"/>
    <property type="molecule type" value="Genomic_DNA"/>
</dbReference>
<reference evidence="2 3" key="1">
    <citation type="submission" date="2021-06" db="EMBL/GenBank/DDBJ databases">
        <authorList>
            <person name="Palmer J.M."/>
        </authorList>
    </citation>
    <scope>NUCLEOTIDE SEQUENCE [LARGE SCALE GENOMIC DNA]</scope>
    <source>
        <strain evidence="2 3">MEX-2019</strain>
        <tissue evidence="2">Muscle</tissue>
    </source>
</reference>
<evidence type="ECO:0000313" key="2">
    <source>
        <dbReference type="EMBL" id="KAK5624050.1"/>
    </source>
</evidence>
<accession>A0AAV9SRT8</accession>
<comment type="caution">
    <text evidence="2">The sequence shown here is derived from an EMBL/GenBank/DDBJ whole genome shotgun (WGS) entry which is preliminary data.</text>
</comment>
<dbReference type="PANTHER" id="PTHR11505">
    <property type="entry name" value="L1 TRANSPOSABLE ELEMENT-RELATED"/>
    <property type="match status" value="1"/>
</dbReference>